<keyword evidence="2" id="KW-1185">Reference proteome</keyword>
<dbReference type="EMBL" id="CAIF01000005">
    <property type="protein sequence ID" value="CCH40732.1"/>
    <property type="molecule type" value="Genomic_DNA"/>
</dbReference>
<evidence type="ECO:0000313" key="1">
    <source>
        <dbReference type="EMBL" id="CCH40732.1"/>
    </source>
</evidence>
<sequence>MSLNIMINTSITAVTSFLNKFIDTYRALYIGRDIFEALAIWFGHHRGLDRYDIRQSYYNALYRPLWRLDTLTFPIRYYLARWKSLNEWIDYSKSITKPFSIKKDEDEGFEDSKINIDLNHDGDANGIIFPMEVWEIIANIGKLNNSILMSINISFFYTFAPKIYDTLKLTIVLTPLTKMKLTDESFLKNGPDIANNRYNDSYSIYERHEESRSFDYESLDTSIDDQDYFKGVDPKDRYKHKHPRFKFKSGLRGERSNQPFEVRNLKNIRFILKNILQNPHSIMKMFIKEIMVDVCVFDGFNELMTMKRSSLINGSTSGVESLEKLIDQEIEKKEHVSVMKVNPIDHESNWRLYVAPLDDNFDRVRWKDSLIDKATRFFKIAKSIKTNCTHDSIETDLYDLFPHTVYFKELLSVYLLSLSTLFKYIKKTIE</sequence>
<organism evidence="1 2">
    <name type="scientific">Wickerhamomyces ciferrii (strain ATCC 14091 / BCRC 22168 / CBS 111 / JCM 3599 / NBRC 0793 / NRRL Y-1031 F-60-10)</name>
    <name type="common">Yeast</name>
    <name type="synonym">Pichia ciferrii</name>
    <dbReference type="NCBI Taxonomy" id="1206466"/>
    <lineage>
        <taxon>Eukaryota</taxon>
        <taxon>Fungi</taxon>
        <taxon>Dikarya</taxon>
        <taxon>Ascomycota</taxon>
        <taxon>Saccharomycotina</taxon>
        <taxon>Saccharomycetes</taxon>
        <taxon>Phaffomycetales</taxon>
        <taxon>Wickerhamomycetaceae</taxon>
        <taxon>Wickerhamomyces</taxon>
    </lineage>
</organism>
<reference evidence="1 2" key="1">
    <citation type="journal article" date="2012" name="Eukaryot. Cell">
        <title>Draft genome sequence of Wickerhamomyces ciferrii NRRL Y-1031 F-60-10.</title>
        <authorList>
            <person name="Schneider J."/>
            <person name="Andrea H."/>
            <person name="Blom J."/>
            <person name="Jaenicke S."/>
            <person name="Ruckert C."/>
            <person name="Schorsch C."/>
            <person name="Szczepanowski R."/>
            <person name="Farwick M."/>
            <person name="Goesmann A."/>
            <person name="Puhler A."/>
            <person name="Schaffer S."/>
            <person name="Tauch A."/>
            <person name="Kohler T."/>
            <person name="Brinkrolf K."/>
        </authorList>
    </citation>
    <scope>NUCLEOTIDE SEQUENCE [LARGE SCALE GENOMIC DNA]</scope>
    <source>
        <strain evidence="2">ATCC 14091 / BCRC 22168 / CBS 111 / JCM 3599 / NBRC 0793 / NRRL Y-1031 F-60-10</strain>
    </source>
</reference>
<comment type="caution">
    <text evidence="1">The sequence shown here is derived from an EMBL/GenBank/DDBJ whole genome shotgun (WGS) entry which is preliminary data.</text>
</comment>
<name>K0KEU0_WICCF</name>
<evidence type="ECO:0000313" key="2">
    <source>
        <dbReference type="Proteomes" id="UP000009328"/>
    </source>
</evidence>
<gene>
    <name evidence="1" type="ORF">BN7_266</name>
</gene>
<proteinExistence type="predicted"/>
<dbReference type="Proteomes" id="UP000009328">
    <property type="component" value="Unassembled WGS sequence"/>
</dbReference>
<dbReference type="HOGENOM" id="CLU_035071_0_0_1"/>
<protein>
    <submittedName>
        <fullName evidence="1">Uncharacterized protein</fullName>
    </submittedName>
</protein>
<dbReference type="AlphaFoldDB" id="K0KEU0"/>
<accession>K0KEU0</accession>
<dbReference type="InParanoid" id="K0KEU0"/>